<dbReference type="Proteomes" id="UP000886861">
    <property type="component" value="Unassembled WGS sequence"/>
</dbReference>
<dbReference type="InterPro" id="IPR000212">
    <property type="entry name" value="DNA_helicase_UvrD/REP"/>
</dbReference>
<proteinExistence type="inferred from homology"/>
<reference evidence="14" key="1">
    <citation type="submission" date="2020-10" db="EMBL/GenBank/DDBJ databases">
        <authorList>
            <person name="Gilroy R."/>
        </authorList>
    </citation>
    <scope>NUCLEOTIDE SEQUENCE</scope>
    <source>
        <strain evidence="14">CHK186-9395</strain>
    </source>
</reference>
<dbReference type="GO" id="GO:0005524">
    <property type="term" value="F:ATP binding"/>
    <property type="evidence" value="ECO:0007669"/>
    <property type="project" value="UniProtKB-UniRule"/>
</dbReference>
<dbReference type="InterPro" id="IPR027417">
    <property type="entry name" value="P-loop_NTPase"/>
</dbReference>
<evidence type="ECO:0000256" key="3">
    <source>
        <dbReference type="ARBA" id="ARBA00022801"/>
    </source>
</evidence>
<dbReference type="PANTHER" id="PTHR11070:SF2">
    <property type="entry name" value="ATP-DEPENDENT DNA HELICASE SRS2"/>
    <property type="match status" value="1"/>
</dbReference>
<protein>
    <recommendedName>
        <fullName evidence="9">DNA 3'-5' helicase</fullName>
        <ecNumber evidence="9">5.6.2.4</ecNumber>
    </recommendedName>
</protein>
<sequence length="729" mass="83836">MTYDIDSLNEEQKKALYVTDGAILVTAGAGSGKTRLLTHRIAYLIKEKGVSPFNILAITFTNKAANEMRERVAGMVQGAENVWISTFHSMCAKILRLNIHNLDSSYDNNFTIYSDSDTDKVIKQIQVEMDRTDDDKFKKNLAFHISNYKNNFNDLNAYKKENEFDRNIDEIIPAIIRYEEILRENNAVDFDDLLILTDRLFERCPEVLQHYADRFHYILVDEFQDTNKIQFDLVKKLASVHKNLFVVGDEDQCIYSWRGANFENIYHFKDNFENVQVFKLERNYRSTKNILNTANLLIKNNKSRYFKNLWTEKDDGNEVVRRELNDEQEEADYVSRTIYSLVNNNGYSYKDFAILLRLNALTLPFEERLLAYNIPHKIFGGFKFYERAEIKNVLSYLRLFVNPKDEQAFLRVINFPKRGIGDSAIASLRKVAINNKKSLLETCLNIENLTAERSLINKFSGFARIYKDLLSSYELEPLDEFTNEVIEKFGIKLAYQGKNEEDIDKLMNIDSLLASIQSFVQKNPSSGLSEYLESVSLVSDIDSFDESNNVTVATVHAVKGLEFKVVFVVGLEEKIFPISRAIGSDADMEEERRLMYVAITRAEENLFLTNCRTRFIYGKRDYMIPSRFLGELGYTNVKAKTSYFTERHETPSYSHDINAFKTTASQSTTFTKAKVDTSIYKVGQMVLHTKFGIGTIQSITADGKCADIAFNGIGTKTLLLEIAPLKIIK</sequence>
<dbReference type="EMBL" id="DVOJ01000007">
    <property type="protein sequence ID" value="HIV01318.1"/>
    <property type="molecule type" value="Genomic_DNA"/>
</dbReference>
<dbReference type="AlphaFoldDB" id="A0A9D1NDV4"/>
<keyword evidence="6" id="KW-0238">DNA-binding</keyword>
<evidence type="ECO:0000256" key="5">
    <source>
        <dbReference type="ARBA" id="ARBA00022840"/>
    </source>
</evidence>
<dbReference type="PANTHER" id="PTHR11070">
    <property type="entry name" value="UVRD / RECB / PCRA DNA HELICASE FAMILY MEMBER"/>
    <property type="match status" value="1"/>
</dbReference>
<evidence type="ECO:0000256" key="1">
    <source>
        <dbReference type="ARBA" id="ARBA00009922"/>
    </source>
</evidence>
<comment type="caution">
    <text evidence="14">The sequence shown here is derived from an EMBL/GenBank/DDBJ whole genome shotgun (WGS) entry which is preliminary data.</text>
</comment>
<dbReference type="Gene3D" id="3.40.50.300">
    <property type="entry name" value="P-loop containing nucleotide triphosphate hydrolases"/>
    <property type="match status" value="2"/>
</dbReference>
<evidence type="ECO:0000256" key="8">
    <source>
        <dbReference type="ARBA" id="ARBA00034617"/>
    </source>
</evidence>
<evidence type="ECO:0000256" key="7">
    <source>
        <dbReference type="ARBA" id="ARBA00023235"/>
    </source>
</evidence>
<organism evidence="14 15">
    <name type="scientific">Candidatus Caccopulliclostridium gallistercoris</name>
    <dbReference type="NCBI Taxonomy" id="2840719"/>
    <lineage>
        <taxon>Bacteria</taxon>
        <taxon>Bacillati</taxon>
        <taxon>Bacillota</taxon>
        <taxon>Clostridia</taxon>
        <taxon>Candidatus Caccopulliclostridium</taxon>
    </lineage>
</organism>
<dbReference type="Pfam" id="PF00580">
    <property type="entry name" value="UvrD-helicase"/>
    <property type="match status" value="1"/>
</dbReference>
<evidence type="ECO:0000256" key="11">
    <source>
        <dbReference type="PROSITE-ProRule" id="PRU00560"/>
    </source>
</evidence>
<accession>A0A9D1NDV4</accession>
<dbReference type="SUPFAM" id="SSF52540">
    <property type="entry name" value="P-loop containing nucleoside triphosphate hydrolases"/>
    <property type="match status" value="1"/>
</dbReference>
<evidence type="ECO:0000313" key="15">
    <source>
        <dbReference type="Proteomes" id="UP000886861"/>
    </source>
</evidence>
<dbReference type="CDD" id="cd18807">
    <property type="entry name" value="SF1_C_UvrD"/>
    <property type="match status" value="1"/>
</dbReference>
<evidence type="ECO:0000256" key="9">
    <source>
        <dbReference type="ARBA" id="ARBA00034808"/>
    </source>
</evidence>
<dbReference type="GO" id="GO:0003677">
    <property type="term" value="F:DNA binding"/>
    <property type="evidence" value="ECO:0007669"/>
    <property type="project" value="UniProtKB-KW"/>
</dbReference>
<dbReference type="GO" id="GO:0033202">
    <property type="term" value="C:DNA helicase complex"/>
    <property type="evidence" value="ECO:0007669"/>
    <property type="project" value="TreeGrafter"/>
</dbReference>
<feature type="domain" description="UvrD-like helicase ATP-binding" evidence="12">
    <location>
        <begin position="6"/>
        <end position="287"/>
    </location>
</feature>
<keyword evidence="3 11" id="KW-0378">Hydrolase</keyword>
<dbReference type="Gene3D" id="1.10.486.10">
    <property type="entry name" value="PCRA, domain 4"/>
    <property type="match status" value="1"/>
</dbReference>
<dbReference type="GO" id="GO:0000725">
    <property type="term" value="P:recombinational repair"/>
    <property type="evidence" value="ECO:0007669"/>
    <property type="project" value="TreeGrafter"/>
</dbReference>
<evidence type="ECO:0000256" key="4">
    <source>
        <dbReference type="ARBA" id="ARBA00022806"/>
    </source>
</evidence>
<keyword evidence="5 11" id="KW-0067">ATP-binding</keyword>
<feature type="domain" description="UvrD-like helicase C-terminal" evidence="13">
    <location>
        <begin position="288"/>
        <end position="560"/>
    </location>
</feature>
<reference evidence="14" key="2">
    <citation type="journal article" date="2021" name="PeerJ">
        <title>Extensive microbial diversity within the chicken gut microbiome revealed by metagenomics and culture.</title>
        <authorList>
            <person name="Gilroy R."/>
            <person name="Ravi A."/>
            <person name="Getino M."/>
            <person name="Pursley I."/>
            <person name="Horton D.L."/>
            <person name="Alikhan N.F."/>
            <person name="Baker D."/>
            <person name="Gharbi K."/>
            <person name="Hall N."/>
            <person name="Watson M."/>
            <person name="Adriaenssens E.M."/>
            <person name="Foster-Nyarko E."/>
            <person name="Jarju S."/>
            <person name="Secka A."/>
            <person name="Antonio M."/>
            <person name="Oren A."/>
            <person name="Chaudhuri R.R."/>
            <person name="La Ragione R."/>
            <person name="Hildebrand F."/>
            <person name="Pallen M.J."/>
        </authorList>
    </citation>
    <scope>NUCLEOTIDE SEQUENCE</scope>
    <source>
        <strain evidence="14">CHK186-9395</strain>
    </source>
</reference>
<comment type="catalytic activity">
    <reaction evidence="8">
        <text>Couples ATP hydrolysis with the unwinding of duplex DNA by translocating in the 3'-5' direction.</text>
        <dbReference type="EC" id="5.6.2.4"/>
    </reaction>
</comment>
<dbReference type="InterPro" id="IPR014017">
    <property type="entry name" value="DNA_helicase_UvrD-like_C"/>
</dbReference>
<evidence type="ECO:0000259" key="13">
    <source>
        <dbReference type="PROSITE" id="PS51217"/>
    </source>
</evidence>
<dbReference type="InterPro" id="IPR013986">
    <property type="entry name" value="DExx_box_DNA_helicase_dom_sf"/>
</dbReference>
<name>A0A9D1NDV4_9FIRM</name>
<evidence type="ECO:0000259" key="12">
    <source>
        <dbReference type="PROSITE" id="PS51198"/>
    </source>
</evidence>
<keyword evidence="7" id="KW-0413">Isomerase</keyword>
<dbReference type="Pfam" id="PF13361">
    <property type="entry name" value="UvrD_C"/>
    <property type="match status" value="1"/>
</dbReference>
<dbReference type="GO" id="GO:0043138">
    <property type="term" value="F:3'-5' DNA helicase activity"/>
    <property type="evidence" value="ECO:0007669"/>
    <property type="project" value="UniProtKB-EC"/>
</dbReference>
<comment type="similarity">
    <text evidence="1">Belongs to the helicase family. UvrD subfamily.</text>
</comment>
<evidence type="ECO:0000256" key="6">
    <source>
        <dbReference type="ARBA" id="ARBA00023125"/>
    </source>
</evidence>
<dbReference type="GO" id="GO:0016787">
    <property type="term" value="F:hydrolase activity"/>
    <property type="evidence" value="ECO:0007669"/>
    <property type="project" value="UniProtKB-UniRule"/>
</dbReference>
<dbReference type="EC" id="5.6.2.4" evidence="9"/>
<dbReference type="GO" id="GO:0005829">
    <property type="term" value="C:cytosol"/>
    <property type="evidence" value="ECO:0007669"/>
    <property type="project" value="TreeGrafter"/>
</dbReference>
<feature type="binding site" evidence="11">
    <location>
        <begin position="27"/>
        <end position="34"/>
    </location>
    <ligand>
        <name>ATP</name>
        <dbReference type="ChEBI" id="CHEBI:30616"/>
    </ligand>
</feature>
<dbReference type="Gene3D" id="1.10.10.160">
    <property type="match status" value="1"/>
</dbReference>
<dbReference type="InterPro" id="IPR014016">
    <property type="entry name" value="UvrD-like_ATP-bd"/>
</dbReference>
<dbReference type="PROSITE" id="PS51198">
    <property type="entry name" value="UVRD_HELICASE_ATP_BIND"/>
    <property type="match status" value="1"/>
</dbReference>
<evidence type="ECO:0000313" key="14">
    <source>
        <dbReference type="EMBL" id="HIV01318.1"/>
    </source>
</evidence>
<evidence type="ECO:0000256" key="10">
    <source>
        <dbReference type="ARBA" id="ARBA00048988"/>
    </source>
</evidence>
<keyword evidence="4 11" id="KW-0347">Helicase</keyword>
<gene>
    <name evidence="14" type="ORF">IAA62_02035</name>
</gene>
<keyword evidence="2 11" id="KW-0547">Nucleotide-binding</keyword>
<dbReference type="PROSITE" id="PS51217">
    <property type="entry name" value="UVRD_HELICASE_CTER"/>
    <property type="match status" value="1"/>
</dbReference>
<dbReference type="CDD" id="cd17932">
    <property type="entry name" value="DEXQc_UvrD"/>
    <property type="match status" value="1"/>
</dbReference>
<dbReference type="Pfam" id="PF21196">
    <property type="entry name" value="PcrA_UvrD_tudor"/>
    <property type="match status" value="1"/>
</dbReference>
<comment type="catalytic activity">
    <reaction evidence="10">
        <text>ATP + H2O = ADP + phosphate + H(+)</text>
        <dbReference type="Rhea" id="RHEA:13065"/>
        <dbReference type="ChEBI" id="CHEBI:15377"/>
        <dbReference type="ChEBI" id="CHEBI:15378"/>
        <dbReference type="ChEBI" id="CHEBI:30616"/>
        <dbReference type="ChEBI" id="CHEBI:43474"/>
        <dbReference type="ChEBI" id="CHEBI:456216"/>
        <dbReference type="EC" id="5.6.2.4"/>
    </reaction>
</comment>
<evidence type="ECO:0000256" key="2">
    <source>
        <dbReference type="ARBA" id="ARBA00022741"/>
    </source>
</evidence>